<dbReference type="PRINTS" id="PR00455">
    <property type="entry name" value="HTHTETR"/>
</dbReference>
<keyword evidence="1" id="KW-0805">Transcription regulation</keyword>
<evidence type="ECO:0000256" key="4">
    <source>
        <dbReference type="PROSITE-ProRule" id="PRU00335"/>
    </source>
</evidence>
<dbReference type="GO" id="GO:0000976">
    <property type="term" value="F:transcription cis-regulatory region binding"/>
    <property type="evidence" value="ECO:0007669"/>
    <property type="project" value="TreeGrafter"/>
</dbReference>
<dbReference type="PANTHER" id="PTHR30055:SF234">
    <property type="entry name" value="HTH-TYPE TRANSCRIPTIONAL REGULATOR BETI"/>
    <property type="match status" value="1"/>
</dbReference>
<evidence type="ECO:0000256" key="3">
    <source>
        <dbReference type="ARBA" id="ARBA00023163"/>
    </source>
</evidence>
<dbReference type="SUPFAM" id="SSF46689">
    <property type="entry name" value="Homeodomain-like"/>
    <property type="match status" value="1"/>
</dbReference>
<evidence type="ECO:0000259" key="5">
    <source>
        <dbReference type="PROSITE" id="PS50977"/>
    </source>
</evidence>
<feature type="DNA-binding region" description="H-T-H motif" evidence="4">
    <location>
        <begin position="33"/>
        <end position="52"/>
    </location>
</feature>
<sequence>MIDEPTRKGEQTQLRIVDAAYTLFMAQGYHGTSMRQIAQRAGLTLGGVYAHFVSKEEIWKAVLFERHPYHTILPVLRATEGETVEMFLRNAARRLVSELGKRNDLLHLMFIELVEFNGAHLPALYERIAPEIVPLFEIVRSGKGRLRAIPPLVLARSFLGFFFSYYITEAMLPPSLLTLMGEDALDAFIDIYLYGVLA</sequence>
<dbReference type="InterPro" id="IPR009057">
    <property type="entry name" value="Homeodomain-like_sf"/>
</dbReference>
<reference evidence="6" key="1">
    <citation type="journal article" date="2020" name="mSystems">
        <title>Genome- and Community-Level Interaction Insights into Carbon Utilization and Element Cycling Functions of Hydrothermarchaeota in Hydrothermal Sediment.</title>
        <authorList>
            <person name="Zhou Z."/>
            <person name="Liu Y."/>
            <person name="Xu W."/>
            <person name="Pan J."/>
            <person name="Luo Z.H."/>
            <person name="Li M."/>
        </authorList>
    </citation>
    <scope>NUCLEOTIDE SEQUENCE [LARGE SCALE GENOMIC DNA]</scope>
    <source>
        <strain evidence="6">SpSt-289</strain>
    </source>
</reference>
<evidence type="ECO:0000256" key="1">
    <source>
        <dbReference type="ARBA" id="ARBA00023015"/>
    </source>
</evidence>
<dbReference type="InterPro" id="IPR001647">
    <property type="entry name" value="HTH_TetR"/>
</dbReference>
<dbReference type="InterPro" id="IPR050109">
    <property type="entry name" value="HTH-type_TetR-like_transc_reg"/>
</dbReference>
<dbReference type="Pfam" id="PF00440">
    <property type="entry name" value="TetR_N"/>
    <property type="match status" value="1"/>
</dbReference>
<dbReference type="PROSITE" id="PS50977">
    <property type="entry name" value="HTH_TETR_2"/>
    <property type="match status" value="1"/>
</dbReference>
<dbReference type="EMBL" id="DSMG01000204">
    <property type="protein sequence ID" value="HDX33801.1"/>
    <property type="molecule type" value="Genomic_DNA"/>
</dbReference>
<name>A0A7C1JKM2_9CHLR</name>
<gene>
    <name evidence="6" type="ORF">ENQ20_20310</name>
</gene>
<protein>
    <submittedName>
        <fullName evidence="6">TetR/AcrR family transcriptional regulator</fullName>
    </submittedName>
</protein>
<dbReference type="PROSITE" id="PS01081">
    <property type="entry name" value="HTH_TETR_1"/>
    <property type="match status" value="1"/>
</dbReference>
<proteinExistence type="predicted"/>
<comment type="caution">
    <text evidence="6">The sequence shown here is derived from an EMBL/GenBank/DDBJ whole genome shotgun (WGS) entry which is preliminary data.</text>
</comment>
<feature type="domain" description="HTH tetR-type" evidence="5">
    <location>
        <begin position="10"/>
        <end position="70"/>
    </location>
</feature>
<evidence type="ECO:0000256" key="2">
    <source>
        <dbReference type="ARBA" id="ARBA00023125"/>
    </source>
</evidence>
<organism evidence="6">
    <name type="scientific">Caldilinea aerophila</name>
    <dbReference type="NCBI Taxonomy" id="133453"/>
    <lineage>
        <taxon>Bacteria</taxon>
        <taxon>Bacillati</taxon>
        <taxon>Chloroflexota</taxon>
        <taxon>Caldilineae</taxon>
        <taxon>Caldilineales</taxon>
        <taxon>Caldilineaceae</taxon>
        <taxon>Caldilinea</taxon>
    </lineage>
</organism>
<dbReference type="AlphaFoldDB" id="A0A7C1JKM2"/>
<dbReference type="GO" id="GO:0003700">
    <property type="term" value="F:DNA-binding transcription factor activity"/>
    <property type="evidence" value="ECO:0007669"/>
    <property type="project" value="TreeGrafter"/>
</dbReference>
<accession>A0A7C1JKM2</accession>
<dbReference type="Gene3D" id="1.10.357.10">
    <property type="entry name" value="Tetracycline Repressor, domain 2"/>
    <property type="match status" value="1"/>
</dbReference>
<keyword evidence="2 4" id="KW-0238">DNA-binding</keyword>
<keyword evidence="3" id="KW-0804">Transcription</keyword>
<evidence type="ECO:0000313" key="6">
    <source>
        <dbReference type="EMBL" id="HDX33801.1"/>
    </source>
</evidence>
<dbReference type="PANTHER" id="PTHR30055">
    <property type="entry name" value="HTH-TYPE TRANSCRIPTIONAL REGULATOR RUTR"/>
    <property type="match status" value="1"/>
</dbReference>
<dbReference type="InterPro" id="IPR023772">
    <property type="entry name" value="DNA-bd_HTH_TetR-type_CS"/>
</dbReference>